<dbReference type="Proteomes" id="UP001197684">
    <property type="component" value="Unassembled WGS sequence"/>
</dbReference>
<name>A0AAW4UEG6_9FIRM</name>
<dbReference type="Gene3D" id="3.40.50.1820">
    <property type="entry name" value="alpha/beta hydrolase"/>
    <property type="match status" value="1"/>
</dbReference>
<reference evidence="1" key="1">
    <citation type="submission" date="2021-10" db="EMBL/GenBank/DDBJ databases">
        <title>Collection of gut derived symbiotic bacterial strains cultured from healthy donors.</title>
        <authorList>
            <person name="Lin H."/>
            <person name="Littmann E."/>
            <person name="Kohout C."/>
            <person name="Pamer E.G."/>
        </authorList>
    </citation>
    <scope>NUCLEOTIDE SEQUENCE</scope>
    <source>
        <strain evidence="1">DFI.9.42</strain>
    </source>
</reference>
<dbReference type="RefSeq" id="WP_306780705.1">
    <property type="nucleotide sequence ID" value="NZ_JAJCJK010000006.1"/>
</dbReference>
<comment type="caution">
    <text evidence="1">The sequence shown here is derived from an EMBL/GenBank/DDBJ whole genome shotgun (WGS) entry which is preliminary data.</text>
</comment>
<dbReference type="InterPro" id="IPR029058">
    <property type="entry name" value="AB_hydrolase_fold"/>
</dbReference>
<dbReference type="AlphaFoldDB" id="A0AAW4UEG6"/>
<evidence type="ECO:0000313" key="1">
    <source>
        <dbReference type="EMBL" id="MCB6937893.1"/>
    </source>
</evidence>
<evidence type="ECO:0000313" key="2">
    <source>
        <dbReference type="Proteomes" id="UP001197684"/>
    </source>
</evidence>
<dbReference type="InterPro" id="IPR024499">
    <property type="entry name" value="Mbeg1-like"/>
</dbReference>
<protein>
    <submittedName>
        <fullName evidence="1">DUF2974 domain-containing protein</fullName>
    </submittedName>
</protein>
<accession>A0AAW4UEG6</accession>
<dbReference type="Pfam" id="PF11187">
    <property type="entry name" value="Mbeg1-like"/>
    <property type="match status" value="1"/>
</dbReference>
<dbReference type="EMBL" id="JAJCJK010000006">
    <property type="protein sequence ID" value="MCB6937893.1"/>
    <property type="molecule type" value="Genomic_DNA"/>
</dbReference>
<gene>
    <name evidence="1" type="ORF">LIZ56_05625</name>
</gene>
<dbReference type="SUPFAM" id="SSF53474">
    <property type="entry name" value="alpha/beta-Hydrolases"/>
    <property type="match status" value="1"/>
</dbReference>
<organism evidence="1 2">
    <name type="scientific">Agathobacter rectalis</name>
    <dbReference type="NCBI Taxonomy" id="39491"/>
    <lineage>
        <taxon>Bacteria</taxon>
        <taxon>Bacillati</taxon>
        <taxon>Bacillota</taxon>
        <taxon>Clostridia</taxon>
        <taxon>Lachnospirales</taxon>
        <taxon>Lachnospiraceae</taxon>
        <taxon>Agathobacter</taxon>
    </lineage>
</organism>
<proteinExistence type="predicted"/>
<sequence length="396" mass="45255">MADIMDYIDWRGDIGFDEVQVNEVDGLIFSQLIYVQMKPYMPDAKKSYLTIKQLSSLYCADHSDDEIEQMPNLFRHSARLLQKLAHSRRYADCILRYYIYDISEKEESQFSAVTIELPDGTYFISYSGTDHSVVGWKENFNLSYLDETPGQNKAKKYLKQVAAYICNDDRGINEKAINDKALDDENINNKRINISINTRKLWIGGHSKGGNLAVFAAMHVDKEVQDVIIKVFNFDGPGFNHKMIYTAGYKRIFDRIETFLPQSSIVGLLLEHVDDYEVVRSRNSGPLQHDAFSWEIMGGSIIKADGLDKNSVRLDKTLRNWIGSMDEAQRKQFVNVLFSIASDSNFENLDQMSFKQLIGMIKAADELSKADWSMLKDTVRLLISAGVGVVRDEKEK</sequence>